<dbReference type="EMBL" id="JAYKLX010000002">
    <property type="protein sequence ID" value="MEB3344922.1"/>
    <property type="molecule type" value="Genomic_DNA"/>
</dbReference>
<dbReference type="Gene3D" id="3.30.530.20">
    <property type="match status" value="1"/>
</dbReference>
<gene>
    <name evidence="1" type="ORF">U6A24_05590</name>
</gene>
<dbReference type="Proteomes" id="UP001327027">
    <property type="component" value="Unassembled WGS sequence"/>
</dbReference>
<sequence length="161" mass="18784">MTTIKLQTYIKAPAEDVFNLSRNIDFHILSAKNTNEKAIAGKAFGLIGLNETVTWKGKHFGQHLTHQSKITLFKFPTHFTDEMIKGNFRLFKHQHFFNTSSNITEMIDILDYQTPYGILGKIFDRFILKKYLTNFLVTRNRSIKSHLESKRQGRKVLQHKV</sequence>
<protein>
    <submittedName>
        <fullName evidence="1">SRPBCC family protein</fullName>
    </submittedName>
</protein>
<reference evidence="1 2" key="1">
    <citation type="journal article" date="2013" name="Int. J. Syst. Evol. Microbiol.">
        <title>Aquimarina gracilis sp. nov., isolated from the gut microflora of a mussel, Mytilus coruscus, and emended description of Aquimarina spongiae.</title>
        <authorList>
            <person name="Park S.C."/>
            <person name="Choe H.N."/>
            <person name="Baik K.S."/>
            <person name="Seong C.N."/>
        </authorList>
    </citation>
    <scope>NUCLEOTIDE SEQUENCE [LARGE SCALE GENOMIC DNA]</scope>
    <source>
        <strain evidence="1 2">PSC32</strain>
    </source>
</reference>
<evidence type="ECO:0000313" key="2">
    <source>
        <dbReference type="Proteomes" id="UP001327027"/>
    </source>
</evidence>
<keyword evidence="2" id="KW-1185">Reference proteome</keyword>
<organism evidence="1 2">
    <name type="scientific">Aquimarina gracilis</name>
    <dbReference type="NCBI Taxonomy" id="874422"/>
    <lineage>
        <taxon>Bacteria</taxon>
        <taxon>Pseudomonadati</taxon>
        <taxon>Bacteroidota</taxon>
        <taxon>Flavobacteriia</taxon>
        <taxon>Flavobacteriales</taxon>
        <taxon>Flavobacteriaceae</taxon>
        <taxon>Aquimarina</taxon>
    </lineage>
</organism>
<evidence type="ECO:0000313" key="1">
    <source>
        <dbReference type="EMBL" id="MEB3344922.1"/>
    </source>
</evidence>
<name>A0ABU5ZSA6_9FLAO</name>
<proteinExistence type="predicted"/>
<comment type="caution">
    <text evidence="1">The sequence shown here is derived from an EMBL/GenBank/DDBJ whole genome shotgun (WGS) entry which is preliminary data.</text>
</comment>
<dbReference type="SUPFAM" id="SSF55961">
    <property type="entry name" value="Bet v1-like"/>
    <property type="match status" value="1"/>
</dbReference>
<dbReference type="CDD" id="cd07820">
    <property type="entry name" value="SRPBCC_3"/>
    <property type="match status" value="1"/>
</dbReference>
<accession>A0ABU5ZSA6</accession>
<dbReference type="RefSeq" id="WP_324178947.1">
    <property type="nucleotide sequence ID" value="NZ_BAABAW010000003.1"/>
</dbReference>
<dbReference type="InterPro" id="IPR023393">
    <property type="entry name" value="START-like_dom_sf"/>
</dbReference>